<evidence type="ECO:0000256" key="10">
    <source>
        <dbReference type="ARBA" id="ARBA00023014"/>
    </source>
</evidence>
<dbReference type="GO" id="GO:0051539">
    <property type="term" value="F:4 iron, 4 sulfur cluster binding"/>
    <property type="evidence" value="ECO:0007669"/>
    <property type="project" value="UniProtKB-KW"/>
</dbReference>
<evidence type="ECO:0000313" key="13">
    <source>
        <dbReference type="Proteomes" id="UP000092555"/>
    </source>
</evidence>
<dbReference type="GeneID" id="30031532"/>
<keyword evidence="6" id="KW-0479">Metal-binding</keyword>
<evidence type="ECO:0000256" key="3">
    <source>
        <dbReference type="ARBA" id="ARBA00009797"/>
    </source>
</evidence>
<proteinExistence type="inferred from homology"/>
<keyword evidence="9" id="KW-0408">Iron</keyword>
<dbReference type="GO" id="GO:0045145">
    <property type="term" value="F:single-stranded DNA 5'-3' DNA exonuclease activity"/>
    <property type="evidence" value="ECO:0007669"/>
    <property type="project" value="InterPro"/>
</dbReference>
<evidence type="ECO:0000256" key="8">
    <source>
        <dbReference type="ARBA" id="ARBA00022839"/>
    </source>
</evidence>
<keyword evidence="8" id="KW-0378">Hydrolase</keyword>
<evidence type="ECO:0000256" key="7">
    <source>
        <dbReference type="ARBA" id="ARBA00022722"/>
    </source>
</evidence>
<dbReference type="GO" id="GO:0005739">
    <property type="term" value="C:mitochondrion"/>
    <property type="evidence" value="ECO:0007669"/>
    <property type="project" value="TreeGrafter"/>
</dbReference>
<keyword evidence="13" id="KW-1185">Reference proteome</keyword>
<evidence type="ECO:0000256" key="5">
    <source>
        <dbReference type="ARBA" id="ARBA00013561"/>
    </source>
</evidence>
<dbReference type="PANTHER" id="PTHR14464">
    <property type="entry name" value="EXONUCLEASE V"/>
    <property type="match status" value="1"/>
</dbReference>
<dbReference type="EMBL" id="LXTC01000001">
    <property type="protein sequence ID" value="OBA23598.1"/>
    <property type="molecule type" value="Genomic_DNA"/>
</dbReference>
<evidence type="ECO:0000256" key="4">
    <source>
        <dbReference type="ARBA" id="ARBA00011245"/>
    </source>
</evidence>
<organism evidence="12 13">
    <name type="scientific">Metschnikowia bicuspidata var. bicuspidata NRRL YB-4993</name>
    <dbReference type="NCBI Taxonomy" id="869754"/>
    <lineage>
        <taxon>Eukaryota</taxon>
        <taxon>Fungi</taxon>
        <taxon>Dikarya</taxon>
        <taxon>Ascomycota</taxon>
        <taxon>Saccharomycotina</taxon>
        <taxon>Pichiomycetes</taxon>
        <taxon>Metschnikowiaceae</taxon>
        <taxon>Metschnikowia</taxon>
    </lineage>
</organism>
<evidence type="ECO:0000256" key="6">
    <source>
        <dbReference type="ARBA" id="ARBA00022485"/>
    </source>
</evidence>
<dbReference type="OrthoDB" id="354769at2759"/>
<keyword evidence="7" id="KW-0540">Nuclease</keyword>
<dbReference type="PANTHER" id="PTHR14464:SF4">
    <property type="entry name" value="EXONUCLEASE V"/>
    <property type="match status" value="1"/>
</dbReference>
<dbReference type="GO" id="GO:0036297">
    <property type="term" value="P:interstrand cross-link repair"/>
    <property type="evidence" value="ECO:0007669"/>
    <property type="project" value="TreeGrafter"/>
</dbReference>
<comment type="cofactor">
    <cofactor evidence="2">
        <name>[4Fe-4S] cluster</name>
        <dbReference type="ChEBI" id="CHEBI:49883"/>
    </cofactor>
</comment>
<dbReference type="AlphaFoldDB" id="A0A1A0HID2"/>
<evidence type="ECO:0000256" key="2">
    <source>
        <dbReference type="ARBA" id="ARBA00001966"/>
    </source>
</evidence>
<evidence type="ECO:0000313" key="12">
    <source>
        <dbReference type="EMBL" id="OBA23598.1"/>
    </source>
</evidence>
<evidence type="ECO:0000256" key="9">
    <source>
        <dbReference type="ARBA" id="ARBA00023004"/>
    </source>
</evidence>
<comment type="similarity">
    <text evidence="3">Belongs to the EXO5 family.</text>
</comment>
<reference evidence="12 13" key="1">
    <citation type="submission" date="2016-05" db="EMBL/GenBank/DDBJ databases">
        <title>Comparative genomics of biotechnologically important yeasts.</title>
        <authorList>
            <consortium name="DOE Joint Genome Institute"/>
            <person name="Riley R."/>
            <person name="Haridas S."/>
            <person name="Wolfe K.H."/>
            <person name="Lopes M.R."/>
            <person name="Hittinger C.T."/>
            <person name="Goker M."/>
            <person name="Salamov A."/>
            <person name="Wisecaver J."/>
            <person name="Long T.M."/>
            <person name="Aerts A.L."/>
            <person name="Barry K."/>
            <person name="Choi C."/>
            <person name="Clum A."/>
            <person name="Coughlan A.Y."/>
            <person name="Deshpande S."/>
            <person name="Douglass A.P."/>
            <person name="Hanson S.J."/>
            <person name="Klenk H.-P."/>
            <person name="LaButti K."/>
            <person name="Lapidus A."/>
            <person name="Lindquist E."/>
            <person name="Lipzen A."/>
            <person name="Meier-kolthoff J.P."/>
            <person name="Ohm R.A."/>
            <person name="Otillar R.P."/>
            <person name="Pangilinan J."/>
            <person name="Peng Y."/>
            <person name="Rokas A."/>
            <person name="Rosa C.A."/>
            <person name="Scheuner C."/>
            <person name="Sibirny A.A."/>
            <person name="Slot J.C."/>
            <person name="Stielow J.B."/>
            <person name="Sun H."/>
            <person name="Kurtzman C.P."/>
            <person name="Blackwell M."/>
            <person name="Grigoriev I.V."/>
            <person name="Jeffries T.W."/>
        </authorList>
    </citation>
    <scope>NUCLEOTIDE SEQUENCE [LARGE SCALE GENOMIC DNA]</scope>
    <source>
        <strain evidence="12 13">NRRL YB-4993</strain>
    </source>
</reference>
<protein>
    <recommendedName>
        <fullName evidence="5">Exonuclease V, mitochondrial</fullName>
    </recommendedName>
    <alternativeName>
        <fullName evidence="11">Defects in morphology protein 1</fullName>
    </alternativeName>
</protein>
<comment type="cofactor">
    <cofactor evidence="1">
        <name>Mg(2+)</name>
        <dbReference type="ChEBI" id="CHEBI:18420"/>
    </cofactor>
</comment>
<dbReference type="GO" id="GO:0005634">
    <property type="term" value="C:nucleus"/>
    <property type="evidence" value="ECO:0007669"/>
    <property type="project" value="TreeGrafter"/>
</dbReference>
<accession>A0A1A0HID2</accession>
<evidence type="ECO:0000256" key="1">
    <source>
        <dbReference type="ARBA" id="ARBA00001946"/>
    </source>
</evidence>
<evidence type="ECO:0000256" key="11">
    <source>
        <dbReference type="ARBA" id="ARBA00030412"/>
    </source>
</evidence>
<sequence>MQKSNLRQRPKTVKFKIPQTEQHFQIERPLSDRFSTWETVQTFLPHDKVSMEPANKHESDVLNAYGLQPDDLLIVPPLKNLPSPFDYHSKINGDKSYVHQPRLSVSKLLTDAWCELRSFYEIYAGLPRTSPLPTMKTGTEYHARLELKAHPKREVVTLKTQIILLLSKLSPEVRNEHVRTRHGSSFAQNWMEQTVYRSICASHTKVVRELFIHGFLDLKLGNLVTSQTKLRDGVLVNGIADIVRIDAFNAVEYINDAGLSSPLHESLVESLPDGSTEFSLTPVLDLSVEIPKAKKFMTNLARDNFLHMRDVKTRKLNTVPNQVLAVNAAKLQCMYYAIFLHNLSRSAEFAYASCLENLKTRRIDPDEPISIALATEFLVVNFRVVALDCVRLAKGQHIGFQKFDEYAHRLLDYSLSHFVTEDEFRLLMKIHYGEELDISDFDLTPLFTNWKIPLTLRYVSARTGQAFNIYEAFEPSSVCVEYHNPLKQEIIARMHYPFDRNEIEQSVEQSVMNELRRTKMLDAIKGNTTLVYGTTSADFWTQVPTN</sequence>
<name>A0A1A0HID2_9ASCO</name>
<keyword evidence="10" id="KW-0411">Iron-sulfur</keyword>
<dbReference type="RefSeq" id="XP_018714079.1">
    <property type="nucleotide sequence ID" value="XM_018858556.1"/>
</dbReference>
<keyword evidence="6" id="KW-0004">4Fe-4S</keyword>
<keyword evidence="8" id="KW-0269">Exonuclease</keyword>
<dbReference type="Proteomes" id="UP000092555">
    <property type="component" value="Unassembled WGS sequence"/>
</dbReference>
<dbReference type="Pfam" id="PF09810">
    <property type="entry name" value="Exo5"/>
    <property type="match status" value="1"/>
</dbReference>
<comment type="subunit">
    <text evidence="4">Monomer.</text>
</comment>
<gene>
    <name evidence="12" type="ORF">METBIDRAFT_76582</name>
</gene>
<dbReference type="InterPro" id="IPR019190">
    <property type="entry name" value="EXOV"/>
</dbReference>
<comment type="caution">
    <text evidence="12">The sequence shown here is derived from an EMBL/GenBank/DDBJ whole genome shotgun (WGS) entry which is preliminary data.</text>
</comment>